<keyword evidence="1" id="KW-1133">Transmembrane helix</keyword>
<protein>
    <submittedName>
        <fullName evidence="3">Aste57867_9445 protein</fullName>
    </submittedName>
</protein>
<keyword evidence="1" id="KW-0812">Transmembrane</keyword>
<name>A0A485KN01_9STRA</name>
<dbReference type="OrthoDB" id="68650at2759"/>
<keyword evidence="1" id="KW-0472">Membrane</keyword>
<dbReference type="AlphaFoldDB" id="A0A485KN01"/>
<feature type="transmembrane region" description="Helical" evidence="1">
    <location>
        <begin position="23"/>
        <end position="43"/>
    </location>
</feature>
<evidence type="ECO:0000313" key="2">
    <source>
        <dbReference type="EMBL" id="KAF0700010.1"/>
    </source>
</evidence>
<dbReference type="Proteomes" id="UP000332933">
    <property type="component" value="Unassembled WGS sequence"/>
</dbReference>
<organism evidence="3 4">
    <name type="scientific">Aphanomyces stellatus</name>
    <dbReference type="NCBI Taxonomy" id="120398"/>
    <lineage>
        <taxon>Eukaryota</taxon>
        <taxon>Sar</taxon>
        <taxon>Stramenopiles</taxon>
        <taxon>Oomycota</taxon>
        <taxon>Saprolegniomycetes</taxon>
        <taxon>Saprolegniales</taxon>
        <taxon>Verrucalvaceae</taxon>
        <taxon>Aphanomyces</taxon>
    </lineage>
</organism>
<dbReference type="EMBL" id="VJMH01005142">
    <property type="protein sequence ID" value="KAF0700010.1"/>
    <property type="molecule type" value="Genomic_DNA"/>
</dbReference>
<accession>A0A485KN01</accession>
<keyword evidence="4" id="KW-1185">Reference proteome</keyword>
<evidence type="ECO:0000256" key="1">
    <source>
        <dbReference type="SAM" id="Phobius"/>
    </source>
</evidence>
<gene>
    <name evidence="3" type="primary">Aste57867_9445</name>
    <name evidence="2" type="ORF">As57867_009409</name>
    <name evidence="3" type="ORF">ASTE57867_9445</name>
</gene>
<sequence>MLADRVLVDTAGKVSVTIRAPYTVARFTIVVSVGVLAALVMVLCLNASLAVSIVGIVVAFLGGVYSFCAMGWCLYGYEQFTLRGSTFTYEWSVPGTGIGARKQCDVAAMGPLTLEDGPPHRLGFLDQDAHRVGVGKTLQGLREKQELIEIMTMHFPAHIVQAPTVGVTICDAYYPMDTKPTSQSVAIAVPVVGPAEAHI</sequence>
<evidence type="ECO:0000313" key="4">
    <source>
        <dbReference type="Proteomes" id="UP000332933"/>
    </source>
</evidence>
<feature type="transmembrane region" description="Helical" evidence="1">
    <location>
        <begin position="49"/>
        <end position="75"/>
    </location>
</feature>
<evidence type="ECO:0000313" key="3">
    <source>
        <dbReference type="EMBL" id="VFT86325.1"/>
    </source>
</evidence>
<proteinExistence type="predicted"/>
<reference evidence="3 4" key="1">
    <citation type="submission" date="2019-03" db="EMBL/GenBank/DDBJ databases">
        <authorList>
            <person name="Gaulin E."/>
            <person name="Dumas B."/>
        </authorList>
    </citation>
    <scope>NUCLEOTIDE SEQUENCE [LARGE SCALE GENOMIC DNA]</scope>
    <source>
        <strain evidence="3">CBS 568.67</strain>
    </source>
</reference>
<dbReference type="EMBL" id="CAADRA010005163">
    <property type="protein sequence ID" value="VFT86325.1"/>
    <property type="molecule type" value="Genomic_DNA"/>
</dbReference>
<reference evidence="2" key="2">
    <citation type="submission" date="2019-06" db="EMBL/GenBank/DDBJ databases">
        <title>Genomics analysis of Aphanomyces spp. identifies a new class of oomycete effector associated with host adaptation.</title>
        <authorList>
            <person name="Gaulin E."/>
        </authorList>
    </citation>
    <scope>NUCLEOTIDE SEQUENCE</scope>
    <source>
        <strain evidence="2">CBS 578.67</strain>
    </source>
</reference>